<reference evidence="4 5" key="1">
    <citation type="submission" date="2020-06" db="EMBL/GenBank/DDBJ databases">
        <title>Actinomadura xiongansis sp. nov., isolated from soil of Baiyangdian.</title>
        <authorList>
            <person name="Zhang X."/>
        </authorList>
    </citation>
    <scope>NUCLEOTIDE SEQUENCE [LARGE SCALE GENOMIC DNA]</scope>
    <source>
        <strain evidence="4 5">HBUM206468</strain>
    </source>
</reference>
<evidence type="ECO:0000256" key="1">
    <source>
        <dbReference type="SAM" id="MobiDB-lite"/>
    </source>
</evidence>
<evidence type="ECO:0000259" key="3">
    <source>
        <dbReference type="Pfam" id="PF01757"/>
    </source>
</evidence>
<feature type="transmembrane region" description="Helical" evidence="2">
    <location>
        <begin position="62"/>
        <end position="82"/>
    </location>
</feature>
<keyword evidence="2" id="KW-1133">Transmembrane helix</keyword>
<feature type="transmembrane region" description="Helical" evidence="2">
    <location>
        <begin position="94"/>
        <end position="118"/>
    </location>
</feature>
<accession>A0ABR7LJD9</accession>
<comment type="caution">
    <text evidence="4">The sequence shown here is derived from an EMBL/GenBank/DDBJ whole genome shotgun (WGS) entry which is preliminary data.</text>
</comment>
<keyword evidence="2" id="KW-0472">Membrane</keyword>
<evidence type="ECO:0000256" key="2">
    <source>
        <dbReference type="SAM" id="Phobius"/>
    </source>
</evidence>
<feature type="transmembrane region" description="Helical" evidence="2">
    <location>
        <begin position="130"/>
        <end position="146"/>
    </location>
</feature>
<dbReference type="Pfam" id="PF01757">
    <property type="entry name" value="Acyl_transf_3"/>
    <property type="match status" value="1"/>
</dbReference>
<dbReference type="GO" id="GO:0016746">
    <property type="term" value="F:acyltransferase activity"/>
    <property type="evidence" value="ECO:0007669"/>
    <property type="project" value="UniProtKB-KW"/>
</dbReference>
<dbReference type="EMBL" id="JABVEC010000002">
    <property type="protein sequence ID" value="MBC6464793.1"/>
    <property type="molecule type" value="Genomic_DNA"/>
</dbReference>
<feature type="region of interest" description="Disordered" evidence="1">
    <location>
        <begin position="1"/>
        <end position="23"/>
    </location>
</feature>
<keyword evidence="4" id="KW-0012">Acyltransferase</keyword>
<protein>
    <submittedName>
        <fullName evidence="4">Acyltransferase family protein</fullName>
    </submittedName>
</protein>
<evidence type="ECO:0000313" key="4">
    <source>
        <dbReference type="EMBL" id="MBC6464793.1"/>
    </source>
</evidence>
<keyword evidence="5" id="KW-1185">Reference proteome</keyword>
<dbReference type="InterPro" id="IPR052734">
    <property type="entry name" value="Nod_factor_acetyltransferase"/>
</dbReference>
<keyword evidence="2" id="KW-0812">Transmembrane</keyword>
<evidence type="ECO:0000313" key="5">
    <source>
        <dbReference type="Proteomes" id="UP000805614"/>
    </source>
</evidence>
<gene>
    <name evidence="4" type="ORF">HKK74_04675</name>
</gene>
<proteinExistence type="predicted"/>
<dbReference type="RefSeq" id="WP_187241773.1">
    <property type="nucleotide sequence ID" value="NZ_BAAAOK010000008.1"/>
</dbReference>
<sequence>MTHTLHGPQAPDTAPAPAAPTAPAPVKQRDAFFDNAKFMTIVLVVVGHLWAQLQGSQVEHSAYMVIYAFHMPLFTFITGYFSRGYVRSSDKLRSLVPTVIAPYVIFTLLSRANLYFVADKPFPADQWLEPHYVTWFLAALVCWRLSAPLWRHLRYPITTSVVVALVVGGWELSSDKNVGHTIILLPFFVLGLTVNTDLFDRLRRRARWWMGAPVLLGMFLVFYFGTSSSVDSRLMSFFYWCETYQQMKLSLPMGVAARLAVFALAVALGAAFLALVPKRRTWFTELGTRTMYVFLLHALVLKVFDYTKLIDEPVVQSRAGLVLTTIAAVGLSVVLATEPVRRATRWLVEPPVGRLLSRRDAKS</sequence>
<feature type="transmembrane region" description="Helical" evidence="2">
    <location>
        <begin position="153"/>
        <end position="172"/>
    </location>
</feature>
<dbReference type="PANTHER" id="PTHR37312:SF1">
    <property type="entry name" value="MEMBRANE-BOUND ACYLTRANSFERASE YKRP-RELATED"/>
    <property type="match status" value="1"/>
</dbReference>
<feature type="transmembrane region" description="Helical" evidence="2">
    <location>
        <begin position="32"/>
        <end position="50"/>
    </location>
</feature>
<feature type="transmembrane region" description="Helical" evidence="2">
    <location>
        <begin position="319"/>
        <end position="337"/>
    </location>
</feature>
<organism evidence="4 5">
    <name type="scientific">Actinomadura alba</name>
    <dbReference type="NCBI Taxonomy" id="406431"/>
    <lineage>
        <taxon>Bacteria</taxon>
        <taxon>Bacillati</taxon>
        <taxon>Actinomycetota</taxon>
        <taxon>Actinomycetes</taxon>
        <taxon>Streptosporangiales</taxon>
        <taxon>Thermomonosporaceae</taxon>
        <taxon>Actinomadura</taxon>
    </lineage>
</organism>
<dbReference type="PANTHER" id="PTHR37312">
    <property type="entry name" value="MEMBRANE-BOUND ACYLTRANSFERASE YKRP-RELATED"/>
    <property type="match status" value="1"/>
</dbReference>
<feature type="domain" description="Acyltransferase 3" evidence="3">
    <location>
        <begin position="31"/>
        <end position="335"/>
    </location>
</feature>
<feature type="transmembrane region" description="Helical" evidence="2">
    <location>
        <begin position="289"/>
        <end position="307"/>
    </location>
</feature>
<feature type="transmembrane region" description="Helical" evidence="2">
    <location>
        <begin position="178"/>
        <end position="196"/>
    </location>
</feature>
<dbReference type="Proteomes" id="UP000805614">
    <property type="component" value="Unassembled WGS sequence"/>
</dbReference>
<keyword evidence="4" id="KW-0808">Transferase</keyword>
<name>A0ABR7LJD9_9ACTN</name>
<feature type="transmembrane region" description="Helical" evidence="2">
    <location>
        <begin position="255"/>
        <end position="277"/>
    </location>
</feature>
<feature type="transmembrane region" description="Helical" evidence="2">
    <location>
        <begin position="208"/>
        <end position="226"/>
    </location>
</feature>
<dbReference type="InterPro" id="IPR002656">
    <property type="entry name" value="Acyl_transf_3_dom"/>
</dbReference>